<protein>
    <submittedName>
        <fullName evidence="1">Uncharacterized protein</fullName>
    </submittedName>
</protein>
<reference evidence="1" key="1">
    <citation type="journal article" date="2020" name="Nature">
        <title>Giant virus diversity and host interactions through global metagenomics.</title>
        <authorList>
            <person name="Schulz F."/>
            <person name="Roux S."/>
            <person name="Paez-Espino D."/>
            <person name="Jungbluth S."/>
            <person name="Walsh D.A."/>
            <person name="Denef V.J."/>
            <person name="McMahon K.D."/>
            <person name="Konstantinidis K.T."/>
            <person name="Eloe-Fadrosh E.A."/>
            <person name="Kyrpides N.C."/>
            <person name="Woyke T."/>
        </authorList>
    </citation>
    <scope>NUCLEOTIDE SEQUENCE</scope>
    <source>
        <strain evidence="1">GVMAG-S-ERX556049-19</strain>
    </source>
</reference>
<name>A0A6C0FAV1_9ZZZZ</name>
<evidence type="ECO:0000313" key="1">
    <source>
        <dbReference type="EMBL" id="QHT38184.1"/>
    </source>
</evidence>
<dbReference type="EMBL" id="MN738827">
    <property type="protein sequence ID" value="QHT38184.1"/>
    <property type="molecule type" value="Genomic_DNA"/>
</dbReference>
<dbReference type="AlphaFoldDB" id="A0A6C0FAV1"/>
<accession>A0A6C0FAV1</accession>
<organism evidence="1">
    <name type="scientific">viral metagenome</name>
    <dbReference type="NCBI Taxonomy" id="1070528"/>
    <lineage>
        <taxon>unclassified sequences</taxon>
        <taxon>metagenomes</taxon>
        <taxon>organismal metagenomes</taxon>
    </lineage>
</organism>
<sequence>MSASDYTHLRKVRHVYQPSVTGTHHHVNNLNYGNPYSHHHVHTPIHLPSQPHPHGYTHPPVPGHPPMHYPSPVVMPQAPCSGSCPPSYPMHQHLAYAPPTYHYPTYGYPYVQPYYQDSSETVVVHTHPSTCQNLPTVVDSHDHHHHPHQPHHLDHHHDEAYNHGHDLGLRHGNTYIHNHGDDIVEHHHHHFGGSRSRATGPSSTTRYQYLISPVIDGTVTFSIDPNLSFTKDMRISVTSDLSNNNYFEGNVYSYNPCNGEITIYKISTVNGTFNRPTRYRLSFGASFQEFDKLKLRTAELELKVFGSTVDASGNPVFVDPSGNLTSEELTKADTDVKNLYKYFFNETLADDAAYEKTEAYLTLKVHTLYNYFFDVNVVTNTAFNPNNNGVELTTLPKKIGQLNYYFFGNTNPTLNV</sequence>
<proteinExistence type="predicted"/>